<comment type="caution">
    <text evidence="1">The sequence shown here is derived from an EMBL/GenBank/DDBJ whole genome shotgun (WGS) entry which is preliminary data.</text>
</comment>
<evidence type="ECO:0000313" key="1">
    <source>
        <dbReference type="EMBL" id="CDF58523.1"/>
    </source>
</evidence>
<dbReference type="AlphaFoldDB" id="R7RTE5"/>
<accession>R7RTE5</accession>
<name>R7RTE5_9CLOT</name>
<sequence length="254" mass="29728">MEKYTPYYANAFLERVPFYIKPIFSYRIKKIYSELEINNKNNTLNLVARDVKSSILSYKPYYFYIAYSGYTPTLNDAITYAVNDGCSEIIVINYTPYENIFEITKKYVDYNKLTSNGINIKFTKSVQDTGEFHQYIVEKIINMPAKFDGIIFITKNNENATSIKTQLNEYYRKDDIFYITDNFENGIKHFINKGCNNILYVSLDESSSGITAEYFYPKIALKYSDKINIVGIKDWGYDKLLVKASIRCFLEKEK</sequence>
<proteinExistence type="predicted"/>
<keyword evidence="2" id="KW-1185">Reference proteome</keyword>
<dbReference type="HOGENOM" id="CLU_1093875_0_0_9"/>
<organism evidence="1 2">
    <name type="scientific">Thermobrachium celere DSM 8682</name>
    <dbReference type="NCBI Taxonomy" id="941824"/>
    <lineage>
        <taxon>Bacteria</taxon>
        <taxon>Bacillati</taxon>
        <taxon>Bacillota</taxon>
        <taxon>Clostridia</taxon>
        <taxon>Eubacteriales</taxon>
        <taxon>Clostridiaceae</taxon>
        <taxon>Thermobrachium</taxon>
    </lineage>
</organism>
<dbReference type="Proteomes" id="UP000014923">
    <property type="component" value="Unassembled WGS sequence"/>
</dbReference>
<gene>
    <name evidence="1" type="ORF">TCEL_00569</name>
</gene>
<reference evidence="1" key="1">
    <citation type="submission" date="2013-03" db="EMBL/GenBank/DDBJ databases">
        <title>Draft genome sequence of the hydrogen-ethanol-producing anaerobic alkalithermophilic Caloramator celere.</title>
        <authorList>
            <person name="Ciranna A."/>
            <person name="Larjo A."/>
            <person name="Kivisto A."/>
            <person name="Santala V."/>
            <person name="Roos C."/>
            <person name="Karp M."/>
        </authorList>
    </citation>
    <scope>NUCLEOTIDE SEQUENCE [LARGE SCALE GENOMIC DNA]</scope>
    <source>
        <strain evidence="1">DSM 8682</strain>
    </source>
</reference>
<evidence type="ECO:0000313" key="2">
    <source>
        <dbReference type="Proteomes" id="UP000014923"/>
    </source>
</evidence>
<dbReference type="EMBL" id="CAVN010000097">
    <property type="protein sequence ID" value="CDF58523.1"/>
    <property type="molecule type" value="Genomic_DNA"/>
</dbReference>
<dbReference type="SUPFAM" id="SSF53800">
    <property type="entry name" value="Chelatase"/>
    <property type="match status" value="1"/>
</dbReference>
<protein>
    <submittedName>
        <fullName evidence="1">Uncharacterized protein</fullName>
    </submittedName>
</protein>
<dbReference type="eggNOG" id="ENOG5033PCN">
    <property type="taxonomic scope" value="Bacteria"/>
</dbReference>